<reference evidence="1" key="1">
    <citation type="submission" date="2023-06" db="EMBL/GenBank/DDBJ databases">
        <title>Genome-scale phylogeny and comparative genomics of the fungal order Sordariales.</title>
        <authorList>
            <consortium name="Lawrence Berkeley National Laboratory"/>
            <person name="Hensen N."/>
            <person name="Bonometti L."/>
            <person name="Westerberg I."/>
            <person name="Brannstrom I.O."/>
            <person name="Guillou S."/>
            <person name="Cros-Aarteil S."/>
            <person name="Calhoun S."/>
            <person name="Haridas S."/>
            <person name="Kuo A."/>
            <person name="Mondo S."/>
            <person name="Pangilinan J."/>
            <person name="Riley R."/>
            <person name="Labutti K."/>
            <person name="Andreopoulos B."/>
            <person name="Lipzen A."/>
            <person name="Chen C."/>
            <person name="Yanf M."/>
            <person name="Daum C."/>
            <person name="Ng V."/>
            <person name="Clum A."/>
            <person name="Steindorff A."/>
            <person name="Ohm R."/>
            <person name="Martin F."/>
            <person name="Silar P."/>
            <person name="Natvig D."/>
            <person name="Lalanne C."/>
            <person name="Gautier V."/>
            <person name="Ament-Velasquez S.L."/>
            <person name="Kruys A."/>
            <person name="Hutchinson M.I."/>
            <person name="Powell A.J."/>
            <person name="Barry K."/>
            <person name="Miller A.N."/>
            <person name="Grigoriev I.V."/>
            <person name="Debuchy R."/>
            <person name="Gladieux P."/>
            <person name="Thoren M.H."/>
            <person name="Johannesson H."/>
        </authorList>
    </citation>
    <scope>NUCLEOTIDE SEQUENCE</scope>
    <source>
        <strain evidence="1">SMH2532-1</strain>
    </source>
</reference>
<evidence type="ECO:0000313" key="2">
    <source>
        <dbReference type="Proteomes" id="UP001174936"/>
    </source>
</evidence>
<organism evidence="1 2">
    <name type="scientific">Cercophora newfieldiana</name>
    <dbReference type="NCBI Taxonomy" id="92897"/>
    <lineage>
        <taxon>Eukaryota</taxon>
        <taxon>Fungi</taxon>
        <taxon>Dikarya</taxon>
        <taxon>Ascomycota</taxon>
        <taxon>Pezizomycotina</taxon>
        <taxon>Sordariomycetes</taxon>
        <taxon>Sordariomycetidae</taxon>
        <taxon>Sordariales</taxon>
        <taxon>Lasiosphaeriaceae</taxon>
        <taxon>Cercophora</taxon>
    </lineage>
</organism>
<comment type="caution">
    <text evidence="1">The sequence shown here is derived from an EMBL/GenBank/DDBJ whole genome shotgun (WGS) entry which is preliminary data.</text>
</comment>
<sequence length="430" mass="49564">MGGSAFGTKTFTPRMPHDVYRHMRDSVHAVLRELFVFVATPIEGPAKKDHGDIDVLVCLERRVAFPPTAENEITPRTNNELMVTIKDKLRAEDAIMNGPTANLLLPWPAELYEELEENAEGQDAPRRQQHVQVDVRICKDFEQMSWGLFKHAHGDMWNLIGSSIRPFGLTVDEEALYLRIPEIEKFDRKRAKVLLTTDPVKVIHFLGMQVEGFWEEPFSSVEALFEYVTTCRLFWVKEAGEEEAAENGAGVVGGEEGRRKLKSNDRRRMNGRPVYRQWINEYIPRLRAEGRFLSKGQDQTTLREALRDEAIAWFFVQAEYHERLHQWRVQRSVEEVKGLVKILVPTEMDNQRRAATMSALKKIILEDDCSFGFALPATARSTDGIYDAEAVRQFIAQNWERLGNIAQSPQKQRFAEHMRLKDLKRKADVQ</sequence>
<gene>
    <name evidence="1" type="ORF">B0T16DRAFT_26236</name>
</gene>
<dbReference type="AlphaFoldDB" id="A0AA39YNY5"/>
<name>A0AA39YNY5_9PEZI</name>
<keyword evidence="2" id="KW-1185">Reference proteome</keyword>
<accession>A0AA39YNY5</accession>
<proteinExistence type="predicted"/>
<dbReference type="Proteomes" id="UP001174936">
    <property type="component" value="Unassembled WGS sequence"/>
</dbReference>
<dbReference type="EMBL" id="JAULSV010000001">
    <property type="protein sequence ID" value="KAK0656023.1"/>
    <property type="molecule type" value="Genomic_DNA"/>
</dbReference>
<evidence type="ECO:0000313" key="1">
    <source>
        <dbReference type="EMBL" id="KAK0656023.1"/>
    </source>
</evidence>
<protein>
    <recommendedName>
        <fullName evidence="3">Nucleotidyltransferase</fullName>
    </recommendedName>
</protein>
<evidence type="ECO:0008006" key="3">
    <source>
        <dbReference type="Google" id="ProtNLM"/>
    </source>
</evidence>